<keyword evidence="2 9" id="KW-1003">Cell membrane</keyword>
<gene>
    <name evidence="9 10" type="primary">crcB</name>
    <name evidence="9" type="synonym">fluC</name>
    <name evidence="10" type="ORF">HLVA_05910</name>
</gene>
<evidence type="ECO:0000256" key="4">
    <source>
        <dbReference type="ARBA" id="ARBA00022989"/>
    </source>
</evidence>
<evidence type="ECO:0000256" key="3">
    <source>
        <dbReference type="ARBA" id="ARBA00022692"/>
    </source>
</evidence>
<dbReference type="AlphaFoldDB" id="A0AAU9DJF9"/>
<proteinExistence type="inferred from homology"/>
<evidence type="ECO:0000313" key="10">
    <source>
        <dbReference type="EMBL" id="BDU50022.1"/>
    </source>
</evidence>
<dbReference type="EMBL" id="AP027059">
    <property type="protein sequence ID" value="BDU50022.1"/>
    <property type="molecule type" value="Genomic_DNA"/>
</dbReference>
<reference evidence="10 11" key="1">
    <citation type="submission" date="2022-11" db="EMBL/GenBank/DDBJ databases">
        <title>Haliovirga abyssi gen. nov., sp. nov., a mesophilic fermentative bacterium isolated from the Iheya North hydrothermal field and the proposal of Haliovirgaceae fam. nov.</title>
        <authorList>
            <person name="Miyazaki U."/>
            <person name="Tame A."/>
            <person name="Miyazaki J."/>
            <person name="Takai K."/>
            <person name="Sawayama S."/>
            <person name="Kitajima M."/>
            <person name="Okamoto A."/>
            <person name="Nakagawa S."/>
        </authorList>
    </citation>
    <scope>NUCLEOTIDE SEQUENCE [LARGE SCALE GENOMIC DNA]</scope>
    <source>
        <strain evidence="10 11">IC12</strain>
    </source>
</reference>
<feature type="binding site" evidence="9">
    <location>
        <position position="77"/>
    </location>
    <ligand>
        <name>Na(+)</name>
        <dbReference type="ChEBI" id="CHEBI:29101"/>
        <note>structural</note>
    </ligand>
</feature>
<dbReference type="GO" id="GO:0062054">
    <property type="term" value="F:fluoride channel activity"/>
    <property type="evidence" value="ECO:0007669"/>
    <property type="project" value="UniProtKB-UniRule"/>
</dbReference>
<dbReference type="RefSeq" id="WP_307904959.1">
    <property type="nucleotide sequence ID" value="NZ_AP027059.1"/>
</dbReference>
<dbReference type="GO" id="GO:0046872">
    <property type="term" value="F:metal ion binding"/>
    <property type="evidence" value="ECO:0007669"/>
    <property type="project" value="UniProtKB-KW"/>
</dbReference>
<dbReference type="KEGG" id="haby:HLVA_05910"/>
<keyword evidence="9" id="KW-0915">Sodium</keyword>
<keyword evidence="9" id="KW-0479">Metal-binding</keyword>
<dbReference type="Proteomes" id="UP001321582">
    <property type="component" value="Chromosome"/>
</dbReference>
<dbReference type="GO" id="GO:0005886">
    <property type="term" value="C:plasma membrane"/>
    <property type="evidence" value="ECO:0007669"/>
    <property type="project" value="UniProtKB-SubCell"/>
</dbReference>
<dbReference type="PANTHER" id="PTHR28259">
    <property type="entry name" value="FLUORIDE EXPORT PROTEIN 1-RELATED"/>
    <property type="match status" value="1"/>
</dbReference>
<evidence type="ECO:0000256" key="9">
    <source>
        <dbReference type="HAMAP-Rule" id="MF_00454"/>
    </source>
</evidence>
<evidence type="ECO:0000256" key="6">
    <source>
        <dbReference type="ARBA" id="ARBA00023303"/>
    </source>
</evidence>
<evidence type="ECO:0000256" key="5">
    <source>
        <dbReference type="ARBA" id="ARBA00023136"/>
    </source>
</evidence>
<dbReference type="NCBIfam" id="TIGR00494">
    <property type="entry name" value="crcB"/>
    <property type="match status" value="1"/>
</dbReference>
<feature type="transmembrane region" description="Helical" evidence="9">
    <location>
        <begin position="99"/>
        <end position="120"/>
    </location>
</feature>
<dbReference type="PANTHER" id="PTHR28259:SF1">
    <property type="entry name" value="FLUORIDE EXPORT PROTEIN 1-RELATED"/>
    <property type="match status" value="1"/>
</dbReference>
<organism evidence="10 11">
    <name type="scientific">Haliovirga abyssi</name>
    <dbReference type="NCBI Taxonomy" id="2996794"/>
    <lineage>
        <taxon>Bacteria</taxon>
        <taxon>Fusobacteriati</taxon>
        <taxon>Fusobacteriota</taxon>
        <taxon>Fusobacteriia</taxon>
        <taxon>Fusobacteriales</taxon>
        <taxon>Haliovirgaceae</taxon>
        <taxon>Haliovirga</taxon>
    </lineage>
</organism>
<evidence type="ECO:0000256" key="1">
    <source>
        <dbReference type="ARBA" id="ARBA00004651"/>
    </source>
</evidence>
<comment type="function">
    <text evidence="9">Fluoride-specific ion channel. Important for reducing fluoride concentration in the cell, thus reducing its toxicity.</text>
</comment>
<feature type="transmembrane region" description="Helical" evidence="9">
    <location>
        <begin position="37"/>
        <end position="58"/>
    </location>
</feature>
<evidence type="ECO:0000313" key="11">
    <source>
        <dbReference type="Proteomes" id="UP001321582"/>
    </source>
</evidence>
<feature type="binding site" evidence="9">
    <location>
        <position position="80"/>
    </location>
    <ligand>
        <name>Na(+)</name>
        <dbReference type="ChEBI" id="CHEBI:29101"/>
        <note>structural</note>
    </ligand>
</feature>
<protein>
    <recommendedName>
        <fullName evidence="9">Fluoride-specific ion channel FluC</fullName>
    </recommendedName>
</protein>
<comment type="similarity">
    <text evidence="7 9">Belongs to the fluoride channel Fluc/FEX (TC 1.A.43) family.</text>
</comment>
<comment type="subcellular location">
    <subcellularLocation>
        <location evidence="1 9">Cell membrane</location>
        <topology evidence="1 9">Multi-pass membrane protein</topology>
    </subcellularLocation>
</comment>
<keyword evidence="5 9" id="KW-0472">Membrane</keyword>
<keyword evidence="4 9" id="KW-1133">Transmembrane helix</keyword>
<keyword evidence="6 9" id="KW-0407">Ion channel</keyword>
<name>A0AAU9DJF9_9FUSO</name>
<dbReference type="GO" id="GO:0140114">
    <property type="term" value="P:cellular detoxification of fluoride"/>
    <property type="evidence" value="ECO:0007669"/>
    <property type="project" value="UniProtKB-UniRule"/>
</dbReference>
<accession>A0AAU9DJF9</accession>
<evidence type="ECO:0000256" key="7">
    <source>
        <dbReference type="ARBA" id="ARBA00035120"/>
    </source>
</evidence>
<dbReference type="Pfam" id="PF02537">
    <property type="entry name" value="CRCB"/>
    <property type="match status" value="1"/>
</dbReference>
<dbReference type="HAMAP" id="MF_00454">
    <property type="entry name" value="FluC"/>
    <property type="match status" value="1"/>
</dbReference>
<keyword evidence="9" id="KW-0813">Transport</keyword>
<evidence type="ECO:0000256" key="2">
    <source>
        <dbReference type="ARBA" id="ARBA00022475"/>
    </source>
</evidence>
<keyword evidence="9" id="KW-0406">Ion transport</keyword>
<comment type="catalytic activity">
    <reaction evidence="8">
        <text>fluoride(in) = fluoride(out)</text>
        <dbReference type="Rhea" id="RHEA:76159"/>
        <dbReference type="ChEBI" id="CHEBI:17051"/>
    </reaction>
    <physiologicalReaction direction="left-to-right" evidence="8">
        <dbReference type="Rhea" id="RHEA:76160"/>
    </physiologicalReaction>
</comment>
<keyword evidence="3 9" id="KW-0812">Transmembrane</keyword>
<keyword evidence="11" id="KW-1185">Reference proteome</keyword>
<evidence type="ECO:0000256" key="8">
    <source>
        <dbReference type="ARBA" id="ARBA00035585"/>
    </source>
</evidence>
<sequence length="130" mass="14036">MGIKTMLAIGTGGFIGANLRSYINGVVNEKIVHHLPLGTLTVNLLGSLTLGVLFAFFTYTHIFSPRMKSLLSTGMMGALTTYSTFAMETFFLIEGESYALAILNMGFNVIGTVMFAGIGFKVTEMLLKAH</sequence>
<feature type="transmembrane region" description="Helical" evidence="9">
    <location>
        <begin position="70"/>
        <end position="93"/>
    </location>
</feature>
<comment type="activity regulation">
    <text evidence="9">Na(+) is not transported, but it plays an essential structural role and its presence is essential for fluoride channel function.</text>
</comment>
<dbReference type="InterPro" id="IPR003691">
    <property type="entry name" value="FluC"/>
</dbReference>